<protein>
    <recommendedName>
        <fullName evidence="6">Phosphoribosylformylglycinamidine synthase subunit PurS</fullName>
        <shortName evidence="6">FGAM synthase</shortName>
        <ecNumber evidence="6">6.3.5.3</ecNumber>
    </recommendedName>
    <alternativeName>
        <fullName evidence="6">Formylglycinamide ribonucleotide amidotransferase subunit III</fullName>
        <shortName evidence="6">FGAR amidotransferase III</shortName>
        <shortName evidence="6">FGAR-AT III</shortName>
    </alternativeName>
    <alternativeName>
        <fullName evidence="6">Phosphoribosylformylglycinamidine synthase subunit III</fullName>
    </alternativeName>
</protein>
<dbReference type="EMBL" id="CP017766">
    <property type="protein sequence ID" value="AUB54603.1"/>
    <property type="molecule type" value="Genomic_DNA"/>
</dbReference>
<dbReference type="GeneID" id="35124143"/>
<dbReference type="NCBIfam" id="TIGR00302">
    <property type="entry name" value="phosphoribosylformylglycinamidine synthase subunit PurS"/>
    <property type="match status" value="1"/>
</dbReference>
<keyword evidence="10" id="KW-1185">Reference proteome</keyword>
<comment type="subunit">
    <text evidence="6">Part of the FGAM synthase complex composed of 1 PurL, 1 PurQ and 2 PurS subunits.</text>
</comment>
<name>A0A2H4VMU3_9EURY</name>
<evidence type="ECO:0000256" key="5">
    <source>
        <dbReference type="ARBA" id="ARBA00022840"/>
    </source>
</evidence>
<evidence type="ECO:0000313" key="8">
    <source>
        <dbReference type="EMBL" id="AUB59418.1"/>
    </source>
</evidence>
<dbReference type="OrthoDB" id="56303at2157"/>
<evidence type="ECO:0000256" key="2">
    <source>
        <dbReference type="ARBA" id="ARBA00022598"/>
    </source>
</evidence>
<comment type="subcellular location">
    <subcellularLocation>
        <location evidence="6">Cytoplasm</location>
    </subcellularLocation>
</comment>
<dbReference type="PANTHER" id="PTHR34696:SF1">
    <property type="entry name" value="PHOSPHORIBOSYLFORMYLGLYCINAMIDINE SYNTHASE SUBUNIT PURS"/>
    <property type="match status" value="1"/>
</dbReference>
<dbReference type="KEGG" id="msub:BK009_01200"/>
<keyword evidence="4 6" id="KW-0658">Purine biosynthesis</keyword>
<dbReference type="Pfam" id="PF02700">
    <property type="entry name" value="PurS"/>
    <property type="match status" value="1"/>
</dbReference>
<accession>A0A2H4VMU3</accession>
<dbReference type="Proteomes" id="UP000232631">
    <property type="component" value="Chromosome"/>
</dbReference>
<dbReference type="Proteomes" id="UP000591058">
    <property type="component" value="Unassembled WGS sequence"/>
</dbReference>
<dbReference type="AlphaFoldDB" id="A0A2H4VMU3"/>
<dbReference type="GO" id="GO:0005737">
    <property type="term" value="C:cytoplasm"/>
    <property type="evidence" value="ECO:0007669"/>
    <property type="project" value="UniProtKB-SubCell"/>
</dbReference>
<proteinExistence type="inferred from homology"/>
<dbReference type="Proteomes" id="UP000232806">
    <property type="component" value="Chromosome"/>
</dbReference>
<accession>A0A2H4V937</accession>
<comment type="similarity">
    <text evidence="6">Belongs to the PurS family.</text>
</comment>
<keyword evidence="5 6" id="KW-0067">ATP-binding</keyword>
<keyword evidence="3 6" id="KW-0547">Nucleotide-binding</keyword>
<keyword evidence="1 6" id="KW-0963">Cytoplasm</keyword>
<keyword evidence="2 6" id="KW-0436">Ligase</keyword>
<dbReference type="GO" id="GO:0005524">
    <property type="term" value="F:ATP binding"/>
    <property type="evidence" value="ECO:0007669"/>
    <property type="project" value="UniProtKB-UniRule"/>
</dbReference>
<dbReference type="GO" id="GO:0006189">
    <property type="term" value="P:'de novo' IMP biosynthetic process"/>
    <property type="evidence" value="ECO:0007669"/>
    <property type="project" value="UniProtKB-UniRule"/>
</dbReference>
<reference evidence="9 12" key="2">
    <citation type="submission" date="2020-04" db="EMBL/GenBank/DDBJ databases">
        <title>Draft genome of Methanobacterium subterraneum isolated from animal feces.</title>
        <authorList>
            <person name="Ouboter H.T."/>
            <person name="Berger S."/>
            <person name="Gungor E."/>
            <person name="Jetten M.S.M."/>
            <person name="Welte C.U."/>
        </authorList>
    </citation>
    <scope>NUCLEOTIDE SEQUENCE [LARGE SCALE GENOMIC DNA]</scope>
    <source>
        <strain evidence="9">HO_2020</strain>
    </source>
</reference>
<evidence type="ECO:0000313" key="10">
    <source>
        <dbReference type="Proteomes" id="UP000232631"/>
    </source>
</evidence>
<dbReference type="InterPro" id="IPR003850">
    <property type="entry name" value="PurS"/>
</dbReference>
<dbReference type="SUPFAM" id="SSF82697">
    <property type="entry name" value="PurS-like"/>
    <property type="match status" value="1"/>
</dbReference>
<evidence type="ECO:0000313" key="9">
    <source>
        <dbReference type="EMBL" id="NMO08962.1"/>
    </source>
</evidence>
<evidence type="ECO:0000256" key="3">
    <source>
        <dbReference type="ARBA" id="ARBA00022741"/>
    </source>
</evidence>
<dbReference type="EMBL" id="JABBYL010000011">
    <property type="protein sequence ID" value="NMO08962.1"/>
    <property type="molecule type" value="Genomic_DNA"/>
</dbReference>
<evidence type="ECO:0000313" key="7">
    <source>
        <dbReference type="EMBL" id="AUB54603.1"/>
    </source>
</evidence>
<comment type="pathway">
    <text evidence="6">Purine metabolism; IMP biosynthesis via de novo pathway; 5-amino-1-(5-phospho-D-ribosyl)imidazole from N(2)-formyl-N(1)-(5-phospho-D-ribosyl)glycinamide: step 1/2.</text>
</comment>
<sequence length="84" mass="9514">MKYHAQVEISLKKGMLNPEASTIQRALALLDYQVEDTATIEIVKFTLEAKDPDVAHEEVVQMCERLLCNPVIHDYQIQIETAGD</sequence>
<organism evidence="8 10">
    <name type="scientific">Methanobacterium subterraneum</name>
    <dbReference type="NCBI Taxonomy" id="59277"/>
    <lineage>
        <taxon>Archaea</taxon>
        <taxon>Methanobacteriati</taxon>
        <taxon>Methanobacteriota</taxon>
        <taxon>Methanomada group</taxon>
        <taxon>Methanobacteria</taxon>
        <taxon>Methanobacteriales</taxon>
        <taxon>Methanobacteriaceae</taxon>
        <taxon>Methanobacterium</taxon>
    </lineage>
</organism>
<comment type="catalytic activity">
    <reaction evidence="6">
        <text>N(2)-formyl-N(1)-(5-phospho-beta-D-ribosyl)glycinamide + L-glutamine + ATP + H2O = 2-formamido-N(1)-(5-O-phospho-beta-D-ribosyl)acetamidine + L-glutamate + ADP + phosphate + H(+)</text>
        <dbReference type="Rhea" id="RHEA:17129"/>
        <dbReference type="ChEBI" id="CHEBI:15377"/>
        <dbReference type="ChEBI" id="CHEBI:15378"/>
        <dbReference type="ChEBI" id="CHEBI:29985"/>
        <dbReference type="ChEBI" id="CHEBI:30616"/>
        <dbReference type="ChEBI" id="CHEBI:43474"/>
        <dbReference type="ChEBI" id="CHEBI:58359"/>
        <dbReference type="ChEBI" id="CHEBI:147286"/>
        <dbReference type="ChEBI" id="CHEBI:147287"/>
        <dbReference type="ChEBI" id="CHEBI:456216"/>
        <dbReference type="EC" id="6.3.5.3"/>
    </reaction>
</comment>
<comment type="function">
    <text evidence="6">Part of the phosphoribosylformylglycinamidine synthase complex involved in the purines biosynthetic pathway. Catalyzes the ATP-dependent conversion of formylglycinamide ribonucleotide (FGAR) and glutamine to yield formylglycinamidine ribonucleotide (FGAM) and glutamate. The FGAM synthase complex is composed of three subunits. PurQ produces an ammonia molecule by converting glutamine to glutamate. PurL transfers the ammonia molecule to FGAR to form FGAM in an ATP-dependent manner. PurS interacts with PurQ and PurL and is thought to assist in the transfer of the ammonia molecule from PurQ to PurL.</text>
</comment>
<evidence type="ECO:0000313" key="11">
    <source>
        <dbReference type="Proteomes" id="UP000232806"/>
    </source>
</evidence>
<dbReference type="EMBL" id="CP017768">
    <property type="protein sequence ID" value="AUB59418.1"/>
    <property type="molecule type" value="Genomic_DNA"/>
</dbReference>
<reference evidence="10 11" key="1">
    <citation type="submission" date="2016-10" db="EMBL/GenBank/DDBJ databases">
        <title>Comparative genomics between deep and shallow subseafloor isolates.</title>
        <authorList>
            <person name="Ishii S."/>
            <person name="Miller J.R."/>
            <person name="Sutton G."/>
            <person name="Suzuki S."/>
            <person name="Methe B."/>
            <person name="Inagaki F."/>
            <person name="Imachi H."/>
        </authorList>
    </citation>
    <scope>NUCLEOTIDE SEQUENCE [LARGE SCALE GENOMIC DNA]</scope>
    <source>
        <strain evidence="8 10">A8p</strain>
        <strain evidence="7 11">MO-MB1</strain>
    </source>
</reference>
<dbReference type="HAMAP" id="MF_01926">
    <property type="entry name" value="PurS"/>
    <property type="match status" value="1"/>
</dbReference>
<dbReference type="UniPathway" id="UPA00074">
    <property type="reaction ID" value="UER00128"/>
</dbReference>
<dbReference type="PANTHER" id="PTHR34696">
    <property type="entry name" value="PHOSPHORIBOSYLFORMYLGLYCINAMIDINE SYNTHASE SUBUNIT PURS"/>
    <property type="match status" value="1"/>
</dbReference>
<dbReference type="GO" id="GO:0004642">
    <property type="term" value="F:phosphoribosylformylglycinamidine synthase activity"/>
    <property type="evidence" value="ECO:0007669"/>
    <property type="project" value="UniProtKB-UniRule"/>
</dbReference>
<evidence type="ECO:0000313" key="12">
    <source>
        <dbReference type="Proteomes" id="UP000591058"/>
    </source>
</evidence>
<evidence type="ECO:0000256" key="6">
    <source>
        <dbReference type="HAMAP-Rule" id="MF_01926"/>
    </source>
</evidence>
<dbReference type="NCBIfam" id="NF004630">
    <property type="entry name" value="PRK05974.1"/>
    <property type="match status" value="1"/>
</dbReference>
<dbReference type="Gene3D" id="3.30.1280.10">
    <property type="entry name" value="Phosphoribosylformylglycinamidine synthase subunit PurS"/>
    <property type="match status" value="1"/>
</dbReference>
<dbReference type="EC" id="6.3.5.3" evidence="6"/>
<dbReference type="InterPro" id="IPR036604">
    <property type="entry name" value="PurS-like_sf"/>
</dbReference>
<evidence type="ECO:0000256" key="4">
    <source>
        <dbReference type="ARBA" id="ARBA00022755"/>
    </source>
</evidence>
<gene>
    <name evidence="6 9" type="primary">purS</name>
    <name evidence="7" type="ORF">BK007_00230</name>
    <name evidence="8" type="ORF">BK009_01200</name>
    <name evidence="9" type="ORF">HG719_03810</name>
</gene>
<dbReference type="RefSeq" id="WP_100904577.1">
    <property type="nucleotide sequence ID" value="NZ_CP017766.1"/>
</dbReference>
<evidence type="ECO:0000256" key="1">
    <source>
        <dbReference type="ARBA" id="ARBA00022490"/>
    </source>
</evidence>